<dbReference type="GO" id="GO:0016034">
    <property type="term" value="F:maleylacetoacetate isomerase activity"/>
    <property type="evidence" value="ECO:0007669"/>
    <property type="project" value="TreeGrafter"/>
</dbReference>
<dbReference type="InterPro" id="IPR036249">
    <property type="entry name" value="Thioredoxin-like_sf"/>
</dbReference>
<keyword evidence="3" id="KW-1185">Reference proteome</keyword>
<dbReference type="EC" id="2.5.1.18" evidence="2"/>
<dbReference type="Gene3D" id="1.20.1050.10">
    <property type="match status" value="1"/>
</dbReference>
<sequence>MYKLHIANKNYSSWSLRPWVLMKTLDIPFEEIKHIFKEDNYGQFKAFSPSARVPVLIDGNTVVWDSLAITEYLFESYDVVWPKRREARAWARSAAAEMHSSFQSLRAQCPMSVGIVAKLKKPAPELEKDLLRLDELFLSGLEQFGGMFLAGEAFTGVDAFFCPVAFRIKNYNIELSSKSLDYVERLLALPSMREWHRQALEEWERDPMEEAQLDRYAYRINDFRKNNKIG</sequence>
<dbReference type="GO" id="GO:0006749">
    <property type="term" value="P:glutathione metabolic process"/>
    <property type="evidence" value="ECO:0007669"/>
    <property type="project" value="TreeGrafter"/>
</dbReference>
<dbReference type="PROSITE" id="PS50404">
    <property type="entry name" value="GST_NTER"/>
    <property type="match status" value="1"/>
</dbReference>
<dbReference type="CDD" id="cd03043">
    <property type="entry name" value="GST_N_1"/>
    <property type="match status" value="1"/>
</dbReference>
<dbReference type="OrthoDB" id="9799538at2"/>
<dbReference type="Pfam" id="PF13409">
    <property type="entry name" value="GST_N_2"/>
    <property type="match status" value="1"/>
</dbReference>
<dbReference type="SFLD" id="SFLDS00019">
    <property type="entry name" value="Glutathione_Transferase_(cytos"/>
    <property type="match status" value="1"/>
</dbReference>
<dbReference type="PANTHER" id="PTHR42673">
    <property type="entry name" value="MALEYLACETOACETATE ISOMERASE"/>
    <property type="match status" value="1"/>
</dbReference>
<protein>
    <submittedName>
        <fullName evidence="2">Glutathione S-transferase</fullName>
        <ecNumber evidence="2">2.5.1.18</ecNumber>
    </submittedName>
</protein>
<organism evidence="2 3">
    <name type="scientific">Bartonella choladocola</name>
    <dbReference type="NCBI Taxonomy" id="2750995"/>
    <lineage>
        <taxon>Bacteria</taxon>
        <taxon>Pseudomonadati</taxon>
        <taxon>Pseudomonadota</taxon>
        <taxon>Alphaproteobacteria</taxon>
        <taxon>Hyphomicrobiales</taxon>
        <taxon>Bartonellaceae</taxon>
        <taxon>Bartonella</taxon>
    </lineage>
</organism>
<reference evidence="2 3" key="1">
    <citation type="submission" date="2016-11" db="EMBL/GenBank/DDBJ databases">
        <title>Comparative genomics of Bartonella apis.</title>
        <authorList>
            <person name="Engel P."/>
        </authorList>
    </citation>
    <scope>NUCLEOTIDE SEQUENCE [LARGE SCALE GENOMIC DNA]</scope>
    <source>
        <strain evidence="2 3">BBC0122</strain>
    </source>
</reference>
<dbReference type="Proteomes" id="UP000189632">
    <property type="component" value="Chromosome"/>
</dbReference>
<name>A0A1U9MIJ3_9HYPH</name>
<dbReference type="EMBL" id="CP015625">
    <property type="protein sequence ID" value="AQT47539.1"/>
    <property type="molecule type" value="Genomic_DNA"/>
</dbReference>
<dbReference type="GO" id="GO:0004364">
    <property type="term" value="F:glutathione transferase activity"/>
    <property type="evidence" value="ECO:0007669"/>
    <property type="project" value="UniProtKB-EC"/>
</dbReference>
<evidence type="ECO:0000313" key="3">
    <source>
        <dbReference type="Proteomes" id="UP000189632"/>
    </source>
</evidence>
<dbReference type="AlphaFoldDB" id="A0A1U9MIJ3"/>
<proteinExistence type="predicted"/>
<dbReference type="SUPFAM" id="SSF47616">
    <property type="entry name" value="GST C-terminal domain-like"/>
    <property type="match status" value="1"/>
</dbReference>
<dbReference type="Gene3D" id="3.40.30.10">
    <property type="entry name" value="Glutaredoxin"/>
    <property type="match status" value="1"/>
</dbReference>
<keyword evidence="2" id="KW-0808">Transferase</keyword>
<dbReference type="GO" id="GO:0006559">
    <property type="term" value="P:L-phenylalanine catabolic process"/>
    <property type="evidence" value="ECO:0007669"/>
    <property type="project" value="TreeGrafter"/>
</dbReference>
<dbReference type="InterPro" id="IPR040079">
    <property type="entry name" value="Glutathione_S-Trfase"/>
</dbReference>
<accession>A0A1U9MIJ3</accession>
<dbReference type="InterPro" id="IPR004045">
    <property type="entry name" value="Glutathione_S-Trfase_N"/>
</dbReference>
<dbReference type="KEGG" id="bapi:BBC0122_014320"/>
<evidence type="ECO:0000313" key="2">
    <source>
        <dbReference type="EMBL" id="AQT47539.1"/>
    </source>
</evidence>
<dbReference type="InterPro" id="IPR036282">
    <property type="entry name" value="Glutathione-S-Trfase_C_sf"/>
</dbReference>
<evidence type="ECO:0000259" key="1">
    <source>
        <dbReference type="PROSITE" id="PS50404"/>
    </source>
</evidence>
<dbReference type="PANTHER" id="PTHR42673:SF4">
    <property type="entry name" value="MALEYLACETOACETATE ISOMERASE"/>
    <property type="match status" value="1"/>
</dbReference>
<gene>
    <name evidence="2" type="ORF">BBC0122_014320</name>
</gene>
<dbReference type="RefSeq" id="WP_077992559.1">
    <property type="nucleotide sequence ID" value="NZ_CP015625.1"/>
</dbReference>
<dbReference type="SUPFAM" id="SSF52833">
    <property type="entry name" value="Thioredoxin-like"/>
    <property type="match status" value="1"/>
</dbReference>
<feature type="domain" description="GST N-terminal" evidence="1">
    <location>
        <begin position="1"/>
        <end position="81"/>
    </location>
</feature>